<dbReference type="Pfam" id="PF14811">
    <property type="entry name" value="TPD"/>
    <property type="match status" value="1"/>
</dbReference>
<feature type="domain" description="Ubiquitin-like" evidence="1">
    <location>
        <begin position="67"/>
        <end position="145"/>
    </location>
</feature>
<proteinExistence type="predicted"/>
<dbReference type="InterPro" id="IPR000626">
    <property type="entry name" value="Ubiquitin-like_dom"/>
</dbReference>
<dbReference type="PROSITE" id="PS50053">
    <property type="entry name" value="UBIQUITIN_2"/>
    <property type="match status" value="1"/>
</dbReference>
<dbReference type="Gene3D" id="3.10.20.90">
    <property type="entry name" value="Phosphatidylinositol 3-kinase Catalytic Subunit, Chain A, domain 1"/>
    <property type="match status" value="1"/>
</dbReference>
<keyword evidence="3" id="KW-1185">Reference proteome</keyword>
<comment type="caution">
    <text evidence="2">The sequence shown here is derived from an EMBL/GenBank/DDBJ whole genome shotgun (WGS) entry which is preliminary data.</text>
</comment>
<dbReference type="AlphaFoldDB" id="A0A0M0K9K6"/>
<name>A0A0M0K9K6_9EUKA</name>
<dbReference type="InterPro" id="IPR029404">
    <property type="entry name" value="CDIN1"/>
</dbReference>
<organism evidence="2 3">
    <name type="scientific">Chrysochromulina tobinii</name>
    <dbReference type="NCBI Taxonomy" id="1460289"/>
    <lineage>
        <taxon>Eukaryota</taxon>
        <taxon>Haptista</taxon>
        <taxon>Haptophyta</taxon>
        <taxon>Prymnesiophyceae</taxon>
        <taxon>Prymnesiales</taxon>
        <taxon>Chrysochromulinaceae</taxon>
        <taxon>Chrysochromulina</taxon>
    </lineage>
</organism>
<accession>A0A0M0K9K6</accession>
<evidence type="ECO:0000259" key="1">
    <source>
        <dbReference type="PROSITE" id="PS50053"/>
    </source>
</evidence>
<reference evidence="3" key="1">
    <citation type="journal article" date="2015" name="PLoS Genet.">
        <title>Genome Sequence and Transcriptome Analyses of Chrysochromulina tobin: Metabolic Tools for Enhanced Algal Fitness in the Prominent Order Prymnesiales (Haptophyceae).</title>
        <authorList>
            <person name="Hovde B.T."/>
            <person name="Deodato C.R."/>
            <person name="Hunsperger H.M."/>
            <person name="Ryken S.A."/>
            <person name="Yost W."/>
            <person name="Jha R.K."/>
            <person name="Patterson J."/>
            <person name="Monnat R.J. Jr."/>
            <person name="Barlow S.B."/>
            <person name="Starkenburg S.R."/>
            <person name="Cattolico R.A."/>
        </authorList>
    </citation>
    <scope>NUCLEOTIDE SEQUENCE</scope>
    <source>
        <strain evidence="3">CCMP291</strain>
    </source>
</reference>
<dbReference type="EMBL" id="JWZX01000858">
    <property type="protein sequence ID" value="KOO35464.1"/>
    <property type="molecule type" value="Genomic_DNA"/>
</dbReference>
<dbReference type="InterPro" id="IPR029071">
    <property type="entry name" value="Ubiquitin-like_domsf"/>
</dbReference>
<feature type="non-terminal residue" evidence="2">
    <location>
        <position position="1"/>
    </location>
</feature>
<gene>
    <name evidence="2" type="ORF">Ctob_011122</name>
</gene>
<sequence length="473" mass="51842">KAKRGARRAAERAAADAEDKLLEAAIDESVRKRAALEARHAVVEAHQPSPKWEASDAPSAARTGGGWQVFVMHPTSGKSTLVPVAGGETTVKEVAEAFAQKTSLPAASLRLQLCKGPSLECTATLRAAGLANGGTVHALFALLGGMHQEEVERAPAEPALPSKRRIAEMHLERHLSTKPTISERVEELLKEYIEKDQISVHFNEWNIKEWLPDLHRELSHELEVDKDATATFLLREAQKGTAWTNKEKLYAGNEREQLARKQELLISIAGKDRVTGYKAKSKRFAADPVSNGNMDRRGNEGEVGVERLLQESGLVASSPSSPWRIVPVTQTSPGDLGAADSTVSTVTYEYYSGATDYITEKDIPKCVEHPEGNGATPELTPDFLFDPPLVIHGQVIRWIEVKNSLCIPDVSFDSQSDIKLQAQKYVKRFGQGAFVWTKCGFAESLDKFFDMPGVMNLSYTVAHTGQRPAPNSN</sequence>
<evidence type="ECO:0000313" key="2">
    <source>
        <dbReference type="EMBL" id="KOO35464.1"/>
    </source>
</evidence>
<dbReference type="Proteomes" id="UP000037460">
    <property type="component" value="Unassembled WGS sequence"/>
</dbReference>
<evidence type="ECO:0000313" key="3">
    <source>
        <dbReference type="Proteomes" id="UP000037460"/>
    </source>
</evidence>
<protein>
    <recommendedName>
        <fullName evidence="1">Ubiquitin-like domain-containing protein</fullName>
    </recommendedName>
</protein>
<dbReference type="SUPFAM" id="SSF54236">
    <property type="entry name" value="Ubiquitin-like"/>
    <property type="match status" value="1"/>
</dbReference>